<comment type="caution">
    <text evidence="1">The sequence shown here is derived from an EMBL/GenBank/DDBJ whole genome shotgun (WGS) entry which is preliminary data.</text>
</comment>
<evidence type="ECO:0008006" key="3">
    <source>
        <dbReference type="Google" id="ProtNLM"/>
    </source>
</evidence>
<dbReference type="Pfam" id="PF10604">
    <property type="entry name" value="Polyketide_cyc2"/>
    <property type="match status" value="1"/>
</dbReference>
<accession>A0ABQ2KB82</accession>
<dbReference type="SUPFAM" id="SSF55961">
    <property type="entry name" value="Bet v1-like"/>
    <property type="match status" value="1"/>
</dbReference>
<name>A0ABQ2KB82_9MICO</name>
<dbReference type="InterPro" id="IPR023393">
    <property type="entry name" value="START-like_dom_sf"/>
</dbReference>
<dbReference type="EMBL" id="BMLM01000001">
    <property type="protein sequence ID" value="GGN78292.1"/>
    <property type="molecule type" value="Genomic_DNA"/>
</dbReference>
<evidence type="ECO:0000313" key="1">
    <source>
        <dbReference type="EMBL" id="GGN78292.1"/>
    </source>
</evidence>
<dbReference type="RefSeq" id="WP_188715472.1">
    <property type="nucleotide sequence ID" value="NZ_BAABBD010000001.1"/>
</dbReference>
<dbReference type="InterPro" id="IPR019587">
    <property type="entry name" value="Polyketide_cyclase/dehydratase"/>
</dbReference>
<dbReference type="Proteomes" id="UP000626982">
    <property type="component" value="Unassembled WGS sequence"/>
</dbReference>
<reference evidence="2" key="1">
    <citation type="journal article" date="2019" name="Int. J. Syst. Evol. Microbiol.">
        <title>The Global Catalogue of Microorganisms (GCM) 10K type strain sequencing project: providing services to taxonomists for standard genome sequencing and annotation.</title>
        <authorList>
            <consortium name="The Broad Institute Genomics Platform"/>
            <consortium name="The Broad Institute Genome Sequencing Center for Infectious Disease"/>
            <person name="Wu L."/>
            <person name="Ma J."/>
        </authorList>
    </citation>
    <scope>NUCLEOTIDE SEQUENCE [LARGE SCALE GENOMIC DNA]</scope>
    <source>
        <strain evidence="2">CGMCC 1.6960</strain>
    </source>
</reference>
<gene>
    <name evidence="1" type="ORF">GCM10010968_03910</name>
</gene>
<sequence length="163" mass="18029">MPQVVAETWVPIPPELAFAVSQTHGAVRLRWDPFISAQRFVGAERAAKGVRTVTRTRLGLSMLSEYASFRPPTSVGMTMLRGPWFLERFGGGWRFAPRARDGVDGTLATWKYTYTVRPAWLRRIAEPIGQRVLGREIRARIAGFAAGCGDEVVLAAAREELAG</sequence>
<dbReference type="Gene3D" id="3.30.530.20">
    <property type="match status" value="1"/>
</dbReference>
<proteinExistence type="predicted"/>
<evidence type="ECO:0000313" key="2">
    <source>
        <dbReference type="Proteomes" id="UP000626982"/>
    </source>
</evidence>
<protein>
    <recommendedName>
        <fullName evidence="3">Polyketide cyclase / dehydrase and lipid transport</fullName>
    </recommendedName>
</protein>
<keyword evidence="2" id="KW-1185">Reference proteome</keyword>
<organism evidence="1 2">
    <name type="scientific">Agrococcus terreus</name>
    <dbReference type="NCBI Taxonomy" id="574649"/>
    <lineage>
        <taxon>Bacteria</taxon>
        <taxon>Bacillati</taxon>
        <taxon>Actinomycetota</taxon>
        <taxon>Actinomycetes</taxon>
        <taxon>Micrococcales</taxon>
        <taxon>Microbacteriaceae</taxon>
        <taxon>Agrococcus</taxon>
    </lineage>
</organism>